<dbReference type="CDD" id="cd12797">
    <property type="entry name" value="M23_peptidase"/>
    <property type="match status" value="1"/>
</dbReference>
<evidence type="ECO:0000256" key="3">
    <source>
        <dbReference type="SAM" id="SignalP"/>
    </source>
</evidence>
<reference evidence="5 6" key="1">
    <citation type="submission" date="2017-04" db="EMBL/GenBank/DDBJ databases">
        <authorList>
            <person name="Afonso C.L."/>
            <person name="Miller P.J."/>
            <person name="Scott M.A."/>
            <person name="Spackman E."/>
            <person name="Goraichik I."/>
            <person name="Dimitrov K.M."/>
            <person name="Suarez D.L."/>
            <person name="Swayne D.E."/>
        </authorList>
    </citation>
    <scope>NUCLEOTIDE SEQUENCE [LARGE SCALE GENOMIC DNA]</scope>
    <source>
        <strain evidence="6">XA(T)</strain>
        <plasmid evidence="6">Plasmid unnamed1</plasmid>
    </source>
</reference>
<dbReference type="PANTHER" id="PTHR21666">
    <property type="entry name" value="PEPTIDASE-RELATED"/>
    <property type="match status" value="1"/>
</dbReference>
<feature type="region of interest" description="Disordered" evidence="2">
    <location>
        <begin position="265"/>
        <end position="294"/>
    </location>
</feature>
<keyword evidence="3" id="KW-0732">Signal</keyword>
<dbReference type="AlphaFoldDB" id="A0A1X9LT82"/>
<feature type="domain" description="M23ase beta-sheet core" evidence="4">
    <location>
        <begin position="306"/>
        <end position="400"/>
    </location>
</feature>
<evidence type="ECO:0000313" key="5">
    <source>
        <dbReference type="EMBL" id="ARJ07622.1"/>
    </source>
</evidence>
<feature type="signal peptide" evidence="3">
    <location>
        <begin position="1"/>
        <end position="33"/>
    </location>
</feature>
<evidence type="ECO:0000256" key="2">
    <source>
        <dbReference type="SAM" id="MobiDB-lite"/>
    </source>
</evidence>
<dbReference type="InterPro" id="IPR011055">
    <property type="entry name" value="Dup_hybrid_motif"/>
</dbReference>
<dbReference type="PANTHER" id="PTHR21666:SF270">
    <property type="entry name" value="MUREIN HYDROLASE ACTIVATOR ENVC"/>
    <property type="match status" value="1"/>
</dbReference>
<name>A0A1X9LT82_9MICO</name>
<dbReference type="InterPro" id="IPR016047">
    <property type="entry name" value="M23ase_b-sheet_dom"/>
</dbReference>
<evidence type="ECO:0000259" key="4">
    <source>
        <dbReference type="Pfam" id="PF01551"/>
    </source>
</evidence>
<dbReference type="GO" id="GO:0004222">
    <property type="term" value="F:metalloendopeptidase activity"/>
    <property type="evidence" value="ECO:0007669"/>
    <property type="project" value="TreeGrafter"/>
</dbReference>
<sequence>MSRSASRARPHAAILSSLALTMGLILAPSSAQAADYPTWAEVEAARNNEAAQRQQIAELTAMISTLEADLATAQNAATQATQAWDQAQGDLDAATVRTQALTAEAATASAEADQARTTVGQLAATMTRTGGIDQLTAQLLLSGDNATDLLSRLTSTSQLTQTVSVLYAEADAAGNTATALASQAATAEEERARLAVEAEAAMQDAVAASQQVQANLLEQQAAAETMKAQLTVLTENRQATEADYAKGEEVRRAAAAAEAAARAAASGAPQLDSGQLSDQGWGRPVGGRISDGFGPRIAPTAGASTYHNGVDLGASCGTPVYAASAGTVNYAGWFGGFGNWVQITHGSGVQTSYAHNSQLLVSPGETVAAGQVISLAGTTGVSTGCHLHYEITVNGTRIDPEPFMSARGATLG</sequence>
<feature type="chain" id="PRO_5012959759" description="M23ase beta-sheet core domain-containing protein" evidence="3">
    <location>
        <begin position="34"/>
        <end position="412"/>
    </location>
</feature>
<organism evidence="5 6">
    <name type="scientific">Cnuibacter physcomitrellae</name>
    <dbReference type="NCBI Taxonomy" id="1619308"/>
    <lineage>
        <taxon>Bacteria</taxon>
        <taxon>Bacillati</taxon>
        <taxon>Actinomycetota</taxon>
        <taxon>Actinomycetes</taxon>
        <taxon>Micrococcales</taxon>
        <taxon>Microbacteriaceae</taxon>
        <taxon>Cnuibacter</taxon>
    </lineage>
</organism>
<feature type="coiled-coil region" evidence="1">
    <location>
        <begin position="184"/>
        <end position="243"/>
    </location>
</feature>
<keyword evidence="1" id="KW-0175">Coiled coil</keyword>
<keyword evidence="5" id="KW-0614">Plasmid</keyword>
<dbReference type="Proteomes" id="UP000192775">
    <property type="component" value="Plasmid unnamed1"/>
</dbReference>
<dbReference type="InterPro" id="IPR050570">
    <property type="entry name" value="Cell_wall_metabolism_enzyme"/>
</dbReference>
<dbReference type="SUPFAM" id="SSF51261">
    <property type="entry name" value="Duplicated hybrid motif"/>
    <property type="match status" value="1"/>
</dbReference>
<evidence type="ECO:0000256" key="1">
    <source>
        <dbReference type="SAM" id="Coils"/>
    </source>
</evidence>
<geneLocation type="plasmid" evidence="5">
    <name>unnamed1</name>
</geneLocation>
<dbReference type="KEGG" id="cphy:B5808_19785"/>
<proteinExistence type="predicted"/>
<dbReference type="Gene3D" id="2.70.70.10">
    <property type="entry name" value="Glucose Permease (Domain IIA)"/>
    <property type="match status" value="1"/>
</dbReference>
<feature type="coiled-coil region" evidence="1">
    <location>
        <begin position="42"/>
        <end position="83"/>
    </location>
</feature>
<dbReference type="Pfam" id="PF01551">
    <property type="entry name" value="Peptidase_M23"/>
    <property type="match status" value="1"/>
</dbReference>
<keyword evidence="6" id="KW-1185">Reference proteome</keyword>
<evidence type="ECO:0000313" key="6">
    <source>
        <dbReference type="Proteomes" id="UP000192775"/>
    </source>
</evidence>
<dbReference type="EMBL" id="CP020716">
    <property type="protein sequence ID" value="ARJ07622.1"/>
    <property type="molecule type" value="Genomic_DNA"/>
</dbReference>
<protein>
    <recommendedName>
        <fullName evidence="4">M23ase beta-sheet core domain-containing protein</fullName>
    </recommendedName>
</protein>
<gene>
    <name evidence="5" type="ORF">B5808_19785</name>
</gene>
<accession>A0A1X9LT82</accession>